<evidence type="ECO:0000256" key="6">
    <source>
        <dbReference type="ARBA" id="ARBA00022741"/>
    </source>
</evidence>
<dbReference type="InterPro" id="IPR003721">
    <property type="entry name" value="Pantoate_ligase"/>
</dbReference>
<accession>A0A1H4CPV9</accession>
<dbReference type="SUPFAM" id="SSF52374">
    <property type="entry name" value="Nucleotidylyl transferase"/>
    <property type="match status" value="1"/>
</dbReference>
<keyword evidence="5 9" id="KW-0566">Pantothenate biosynthesis</keyword>
<feature type="binding site" evidence="9">
    <location>
        <begin position="30"/>
        <end position="37"/>
    </location>
    <ligand>
        <name>ATP</name>
        <dbReference type="ChEBI" id="CHEBI:30616"/>
    </ligand>
</feature>
<sequence length="288" mass="32282">MKIIESPAELQKETSKYRDQGKKIGFVPTMGFLHEGHEQLIRQAEKQNEIVVLSIFVNPLQFGEGEDLDHYPRDEKHDREVARRLGVDIIFFPTVKSMYPSEPAIKLSVTKRTNVLCGKSRPGHFDGVVTVLAKLFHLCQPSAAYFGMKDAQQVAVVKALVDDLNFPVEIVPVPTVREKDGLAKSSRNVNLSPQEREEAPAIQKALQNGRKMIKNGEKDFQTVKTAVNTFIENNTHGKIEYIELLSYPSLEPVDRPAGKMILATAVKFEKARLIDNLVFDSKGELTIG</sequence>
<evidence type="ECO:0000256" key="4">
    <source>
        <dbReference type="ARBA" id="ARBA00022598"/>
    </source>
</evidence>
<dbReference type="NCBIfam" id="TIGR00018">
    <property type="entry name" value="panC"/>
    <property type="match status" value="1"/>
</dbReference>
<proteinExistence type="inferred from homology"/>
<comment type="pathway">
    <text evidence="1 9">Cofactor biosynthesis; (R)-pantothenate biosynthesis; (R)-pantothenate from (R)-pantoate and beta-alanine: step 1/1.</text>
</comment>
<feature type="binding site" evidence="9">
    <location>
        <position position="61"/>
    </location>
    <ligand>
        <name>(R)-pantoate</name>
        <dbReference type="ChEBI" id="CHEBI:15980"/>
    </ligand>
</feature>
<dbReference type="FunFam" id="3.40.50.620:FF:000013">
    <property type="entry name" value="Pantothenate synthetase"/>
    <property type="match status" value="1"/>
</dbReference>
<dbReference type="EC" id="6.3.2.1" evidence="9"/>
<evidence type="ECO:0000256" key="5">
    <source>
        <dbReference type="ARBA" id="ARBA00022655"/>
    </source>
</evidence>
<dbReference type="Pfam" id="PF02569">
    <property type="entry name" value="Pantoate_ligase"/>
    <property type="match status" value="1"/>
</dbReference>
<feature type="binding site" evidence="9">
    <location>
        <position position="61"/>
    </location>
    <ligand>
        <name>beta-alanine</name>
        <dbReference type="ChEBI" id="CHEBI:57966"/>
    </ligand>
</feature>
<dbReference type="GO" id="GO:0005524">
    <property type="term" value="F:ATP binding"/>
    <property type="evidence" value="ECO:0007669"/>
    <property type="project" value="UniProtKB-KW"/>
</dbReference>
<feature type="binding site" evidence="9">
    <location>
        <begin position="184"/>
        <end position="187"/>
    </location>
    <ligand>
        <name>ATP</name>
        <dbReference type="ChEBI" id="CHEBI:30616"/>
    </ligand>
</feature>
<reference evidence="11" key="1">
    <citation type="submission" date="2016-10" db="EMBL/GenBank/DDBJ databases">
        <authorList>
            <person name="Varghese N."/>
            <person name="Submissions S."/>
        </authorList>
    </citation>
    <scope>NUCLEOTIDE SEQUENCE [LARGE SCALE GENOMIC DNA]</scope>
    <source>
        <strain evidence="11">CCM7597</strain>
    </source>
</reference>
<evidence type="ECO:0000256" key="7">
    <source>
        <dbReference type="ARBA" id="ARBA00022840"/>
    </source>
</evidence>
<dbReference type="OrthoDB" id="9773087at2"/>
<dbReference type="FunFam" id="3.30.1300.10:FF:000001">
    <property type="entry name" value="Pantothenate synthetase"/>
    <property type="match status" value="1"/>
</dbReference>
<comment type="subcellular location">
    <subcellularLocation>
        <location evidence="9">Cytoplasm</location>
    </subcellularLocation>
</comment>
<evidence type="ECO:0000256" key="9">
    <source>
        <dbReference type="HAMAP-Rule" id="MF_00158"/>
    </source>
</evidence>
<dbReference type="CDD" id="cd00560">
    <property type="entry name" value="PanC"/>
    <property type="match status" value="1"/>
</dbReference>
<comment type="similarity">
    <text evidence="2 9">Belongs to the pantothenate synthetase family.</text>
</comment>
<dbReference type="STRING" id="571932.SAMN05421743_106139"/>
<name>A0A1H4CPV9_9BACI</name>
<comment type="subunit">
    <text evidence="9">Homodimer.</text>
</comment>
<keyword evidence="4 9" id="KW-0436">Ligase</keyword>
<dbReference type="AlphaFoldDB" id="A0A1H4CPV9"/>
<dbReference type="NCBIfam" id="TIGR00125">
    <property type="entry name" value="cyt_tran_rel"/>
    <property type="match status" value="1"/>
</dbReference>
<comment type="catalytic activity">
    <reaction evidence="8 9">
        <text>(R)-pantoate + beta-alanine + ATP = (R)-pantothenate + AMP + diphosphate + H(+)</text>
        <dbReference type="Rhea" id="RHEA:10912"/>
        <dbReference type="ChEBI" id="CHEBI:15378"/>
        <dbReference type="ChEBI" id="CHEBI:15980"/>
        <dbReference type="ChEBI" id="CHEBI:29032"/>
        <dbReference type="ChEBI" id="CHEBI:30616"/>
        <dbReference type="ChEBI" id="CHEBI:33019"/>
        <dbReference type="ChEBI" id="CHEBI:57966"/>
        <dbReference type="ChEBI" id="CHEBI:456215"/>
        <dbReference type="EC" id="6.3.2.1"/>
    </reaction>
</comment>
<comment type="function">
    <text evidence="9">Catalyzes the condensation of pantoate with beta-alanine in an ATP-dependent reaction via a pantoyl-adenylate intermediate.</text>
</comment>
<keyword evidence="7 9" id="KW-0067">ATP-binding</keyword>
<evidence type="ECO:0000313" key="10">
    <source>
        <dbReference type="EMBL" id="SEA62387.1"/>
    </source>
</evidence>
<feature type="binding site" evidence="9">
    <location>
        <begin position="147"/>
        <end position="150"/>
    </location>
    <ligand>
        <name>ATP</name>
        <dbReference type="ChEBI" id="CHEBI:30616"/>
    </ligand>
</feature>
<evidence type="ECO:0000256" key="1">
    <source>
        <dbReference type="ARBA" id="ARBA00004990"/>
    </source>
</evidence>
<dbReference type="GO" id="GO:0004592">
    <property type="term" value="F:pantoate-beta-alanine ligase activity"/>
    <property type="evidence" value="ECO:0007669"/>
    <property type="project" value="UniProtKB-UniRule"/>
</dbReference>
<keyword evidence="11" id="KW-1185">Reference proteome</keyword>
<comment type="miscellaneous">
    <text evidence="9">The reaction proceeds by a bi uni uni bi ping pong mechanism.</text>
</comment>
<gene>
    <name evidence="9" type="primary">panC</name>
    <name evidence="10" type="ORF">SAMN05421743_106139</name>
</gene>
<feature type="active site" description="Proton donor" evidence="9">
    <location>
        <position position="37"/>
    </location>
</feature>
<evidence type="ECO:0000256" key="8">
    <source>
        <dbReference type="ARBA" id="ARBA00048258"/>
    </source>
</evidence>
<dbReference type="InterPro" id="IPR042176">
    <property type="entry name" value="Pantoate_ligase_C"/>
</dbReference>
<dbReference type="EMBL" id="FNQR01000006">
    <property type="protein sequence ID" value="SEA62387.1"/>
    <property type="molecule type" value="Genomic_DNA"/>
</dbReference>
<dbReference type="GO" id="GO:0015940">
    <property type="term" value="P:pantothenate biosynthetic process"/>
    <property type="evidence" value="ECO:0007669"/>
    <property type="project" value="UniProtKB-UniRule"/>
</dbReference>
<keyword evidence="3 9" id="KW-0963">Cytoplasm</keyword>
<dbReference type="Gene3D" id="3.40.50.620">
    <property type="entry name" value="HUPs"/>
    <property type="match status" value="1"/>
</dbReference>
<dbReference type="UniPathway" id="UPA00028">
    <property type="reaction ID" value="UER00005"/>
</dbReference>
<evidence type="ECO:0000256" key="3">
    <source>
        <dbReference type="ARBA" id="ARBA00022490"/>
    </source>
</evidence>
<dbReference type="Gene3D" id="3.30.1300.10">
    <property type="entry name" value="Pantoate-beta-alanine ligase, C-terminal domain"/>
    <property type="match status" value="1"/>
</dbReference>
<feature type="binding site" evidence="9">
    <location>
        <position position="176"/>
    </location>
    <ligand>
        <name>ATP</name>
        <dbReference type="ChEBI" id="CHEBI:30616"/>
    </ligand>
</feature>
<protein>
    <recommendedName>
        <fullName evidence="9">Pantothenate synthetase</fullName>
        <shortName evidence="9">PS</shortName>
        <ecNumber evidence="9">6.3.2.1</ecNumber>
    </recommendedName>
    <alternativeName>
        <fullName evidence="9">Pantoate--beta-alanine ligase</fullName>
    </alternativeName>
    <alternativeName>
        <fullName evidence="9">Pantoate-activating enzyme</fullName>
    </alternativeName>
</protein>
<evidence type="ECO:0000256" key="2">
    <source>
        <dbReference type="ARBA" id="ARBA00009256"/>
    </source>
</evidence>
<feature type="binding site" evidence="9">
    <location>
        <position position="153"/>
    </location>
    <ligand>
        <name>(R)-pantoate</name>
        <dbReference type="ChEBI" id="CHEBI:15980"/>
    </ligand>
</feature>
<evidence type="ECO:0000313" key="11">
    <source>
        <dbReference type="Proteomes" id="UP000198584"/>
    </source>
</evidence>
<dbReference type="Proteomes" id="UP000198584">
    <property type="component" value="Unassembled WGS sequence"/>
</dbReference>
<dbReference type="InterPro" id="IPR004821">
    <property type="entry name" value="Cyt_trans-like"/>
</dbReference>
<dbReference type="RefSeq" id="WP_093044704.1">
    <property type="nucleotide sequence ID" value="NZ_FNQR01000006.1"/>
</dbReference>
<dbReference type="PANTHER" id="PTHR21299">
    <property type="entry name" value="CYTIDYLATE KINASE/PANTOATE-BETA-ALANINE LIGASE"/>
    <property type="match status" value="1"/>
</dbReference>
<organism evidence="10 11">
    <name type="scientific">Thalassobacillus cyri</name>
    <dbReference type="NCBI Taxonomy" id="571932"/>
    <lineage>
        <taxon>Bacteria</taxon>
        <taxon>Bacillati</taxon>
        <taxon>Bacillota</taxon>
        <taxon>Bacilli</taxon>
        <taxon>Bacillales</taxon>
        <taxon>Bacillaceae</taxon>
        <taxon>Thalassobacillus</taxon>
    </lineage>
</organism>
<dbReference type="PANTHER" id="PTHR21299:SF1">
    <property type="entry name" value="PANTOATE--BETA-ALANINE LIGASE"/>
    <property type="match status" value="1"/>
</dbReference>
<dbReference type="HAMAP" id="MF_00158">
    <property type="entry name" value="PanC"/>
    <property type="match status" value="1"/>
</dbReference>
<dbReference type="InterPro" id="IPR014729">
    <property type="entry name" value="Rossmann-like_a/b/a_fold"/>
</dbReference>
<dbReference type="GO" id="GO:0005829">
    <property type="term" value="C:cytosol"/>
    <property type="evidence" value="ECO:0007669"/>
    <property type="project" value="TreeGrafter"/>
</dbReference>
<keyword evidence="6 9" id="KW-0547">Nucleotide-binding</keyword>